<dbReference type="Gene3D" id="3.30.40.10">
    <property type="entry name" value="Zinc/RING finger domain, C3HC4 (zinc finger)"/>
    <property type="match status" value="1"/>
</dbReference>
<dbReference type="InterPro" id="IPR017907">
    <property type="entry name" value="Znf_RING_CS"/>
</dbReference>
<dbReference type="InterPro" id="IPR043136">
    <property type="entry name" value="B30.2/SPRY_sf"/>
</dbReference>
<comment type="caution">
    <text evidence="9">The sequence shown here is derived from an EMBL/GenBank/DDBJ whole genome shotgun (WGS) entry which is preliminary data.</text>
</comment>
<dbReference type="SMART" id="SM00336">
    <property type="entry name" value="BBOX"/>
    <property type="match status" value="1"/>
</dbReference>
<dbReference type="PROSITE" id="PS00518">
    <property type="entry name" value="ZF_RING_1"/>
    <property type="match status" value="1"/>
</dbReference>
<evidence type="ECO:0000256" key="4">
    <source>
        <dbReference type="ARBA" id="ARBA00022833"/>
    </source>
</evidence>
<keyword evidence="3 5" id="KW-0863">Zinc-finger</keyword>
<dbReference type="InterPro" id="IPR050143">
    <property type="entry name" value="TRIM/RBCC"/>
</dbReference>
<dbReference type="EMBL" id="JAAGNN010000006">
    <property type="protein sequence ID" value="KAF4088481.1"/>
    <property type="molecule type" value="Genomic_DNA"/>
</dbReference>
<evidence type="ECO:0000256" key="2">
    <source>
        <dbReference type="ARBA" id="ARBA00022723"/>
    </source>
</evidence>
<dbReference type="PRINTS" id="PR01407">
    <property type="entry name" value="BUTYPHLNCDUF"/>
</dbReference>
<dbReference type="Pfam" id="PF00622">
    <property type="entry name" value="SPRY"/>
    <property type="match status" value="1"/>
</dbReference>
<dbReference type="PROSITE" id="PS50119">
    <property type="entry name" value="ZF_BBOX"/>
    <property type="match status" value="1"/>
</dbReference>
<dbReference type="GO" id="GO:0008270">
    <property type="term" value="F:zinc ion binding"/>
    <property type="evidence" value="ECO:0007669"/>
    <property type="project" value="UniProtKB-KW"/>
</dbReference>
<dbReference type="SUPFAM" id="SSF57845">
    <property type="entry name" value="B-box zinc-binding domain"/>
    <property type="match status" value="1"/>
</dbReference>
<dbReference type="Proteomes" id="UP000593565">
    <property type="component" value="Unassembled WGS sequence"/>
</dbReference>
<keyword evidence="10" id="KW-1185">Reference proteome</keyword>
<dbReference type="InterPro" id="IPR003877">
    <property type="entry name" value="SPRY_dom"/>
</dbReference>
<evidence type="ECO:0000313" key="9">
    <source>
        <dbReference type="EMBL" id="KAF4088481.1"/>
    </source>
</evidence>
<dbReference type="PANTHER" id="PTHR24103">
    <property type="entry name" value="E3 UBIQUITIN-PROTEIN LIGASE TRIM"/>
    <property type="match status" value="1"/>
</dbReference>
<dbReference type="Gene3D" id="2.60.120.920">
    <property type="match status" value="1"/>
</dbReference>
<dbReference type="SMART" id="SM00184">
    <property type="entry name" value="RING"/>
    <property type="match status" value="1"/>
</dbReference>
<reference evidence="9 10" key="1">
    <citation type="submission" date="2020-02" db="EMBL/GenBank/DDBJ databases">
        <title>A chromosome-scale genome assembly of the black bullhead catfish (Ameiurus melas).</title>
        <authorList>
            <person name="Wen M."/>
            <person name="Zham M."/>
            <person name="Cabau C."/>
            <person name="Klopp C."/>
            <person name="Donnadieu C."/>
            <person name="Roques C."/>
            <person name="Bouchez O."/>
            <person name="Lampietro C."/>
            <person name="Jouanno E."/>
            <person name="Herpin A."/>
            <person name="Louis A."/>
            <person name="Berthelot C."/>
            <person name="Parey E."/>
            <person name="Roest-Crollius H."/>
            <person name="Braasch I."/>
            <person name="Postlethwait J."/>
            <person name="Robinson-Rechavi M."/>
            <person name="Echchiki A."/>
            <person name="Begum T."/>
            <person name="Montfort J."/>
            <person name="Schartl M."/>
            <person name="Bobe J."/>
            <person name="Guiguen Y."/>
        </authorList>
    </citation>
    <scope>NUCLEOTIDE SEQUENCE [LARGE SCALE GENOMIC DNA]</scope>
    <source>
        <strain evidence="9">M_S1</strain>
        <tissue evidence="9">Blood</tissue>
    </source>
</reference>
<dbReference type="Gene3D" id="3.30.160.60">
    <property type="entry name" value="Classic Zinc Finger"/>
    <property type="match status" value="1"/>
</dbReference>
<dbReference type="Pfam" id="PF00097">
    <property type="entry name" value="zf-C3HC4"/>
    <property type="match status" value="1"/>
</dbReference>
<dbReference type="InterPro" id="IPR013320">
    <property type="entry name" value="ConA-like_dom_sf"/>
</dbReference>
<sequence>MASQLSLQIKCSMCLGDFTDPVMLPCEHSFCHKCIIGHMNGSMGQCFCPECRRPYTEKDLHASRLLRNMTGAVRQHLTAQQARTDTSPTQAPQALSDMLVCADHDEKLKLFCVTDQKLLCVVCRDGEKHRGHQFKPVTEAAQITKGTVKGALGFLIKENRQLSDMTQEQATEVTMTQMRSNELSAQISAQFEEMHRFLTKKEEEIKKQLETNATKAVTAMCRNNSTISERLMDGKELECIFQSALDINQPDLFLQWWNEKGFPVTERMKIKNSMNPDIKYESRINGLNVIPHSFFFGPYETHLQFFAWKAMLGAVKPVPGILSITETGDSYLKVSPGKSSVRQADRQSGIFKDYNPGVVSEQTFQSGQHYWEIDVGNKLDWSLGVKTEVEKQSKKRSIKSKDSKDVYLHLINGKGYTLSSNGKEVPIEVKRKPSKIGLYLDCDRKQVSFYDADIMTEICVTSYKSAKPCSIILFPGVYLDGENNDPITVCSYGSNSP</sequence>
<feature type="domain" description="RING-type" evidence="6">
    <location>
        <begin position="11"/>
        <end position="52"/>
    </location>
</feature>
<dbReference type="SUPFAM" id="SSF49899">
    <property type="entry name" value="Concanavalin A-like lectins/glucanases"/>
    <property type="match status" value="1"/>
</dbReference>
<dbReference type="InterPro" id="IPR013083">
    <property type="entry name" value="Znf_RING/FYVE/PHD"/>
</dbReference>
<protein>
    <submittedName>
        <fullName evidence="9">Uncharacterized protein</fullName>
    </submittedName>
</protein>
<dbReference type="CDD" id="cd19800">
    <property type="entry name" value="Bbox2_xNF7-like"/>
    <property type="match status" value="1"/>
</dbReference>
<dbReference type="InterPro" id="IPR018957">
    <property type="entry name" value="Znf_C3HC4_RING-type"/>
</dbReference>
<evidence type="ECO:0000256" key="3">
    <source>
        <dbReference type="ARBA" id="ARBA00022771"/>
    </source>
</evidence>
<dbReference type="InterPro" id="IPR001841">
    <property type="entry name" value="Znf_RING"/>
</dbReference>
<evidence type="ECO:0000256" key="1">
    <source>
        <dbReference type="ARBA" id="ARBA00008518"/>
    </source>
</evidence>
<evidence type="ECO:0000313" key="10">
    <source>
        <dbReference type="Proteomes" id="UP000593565"/>
    </source>
</evidence>
<dbReference type="AlphaFoldDB" id="A0A7J6B2U2"/>
<dbReference type="SUPFAM" id="SSF57850">
    <property type="entry name" value="RING/U-box"/>
    <property type="match status" value="1"/>
</dbReference>
<dbReference type="Pfam" id="PF00643">
    <property type="entry name" value="zf-B_box"/>
    <property type="match status" value="1"/>
</dbReference>
<evidence type="ECO:0000256" key="5">
    <source>
        <dbReference type="PROSITE-ProRule" id="PRU00024"/>
    </source>
</evidence>
<proteinExistence type="inferred from homology"/>
<dbReference type="InterPro" id="IPR003879">
    <property type="entry name" value="Butyrophylin_SPRY"/>
</dbReference>
<gene>
    <name evidence="9" type="ORF">AMELA_G00082820</name>
</gene>
<comment type="similarity">
    <text evidence="1">Belongs to the TRIM/RBCC family.</text>
</comment>
<dbReference type="PROSITE" id="PS50089">
    <property type="entry name" value="ZF_RING_2"/>
    <property type="match status" value="1"/>
</dbReference>
<evidence type="ECO:0000259" key="7">
    <source>
        <dbReference type="PROSITE" id="PS50119"/>
    </source>
</evidence>
<keyword evidence="4" id="KW-0862">Zinc</keyword>
<name>A0A7J6B2U2_AMEME</name>
<dbReference type="InterPro" id="IPR001870">
    <property type="entry name" value="B30.2/SPRY"/>
</dbReference>
<evidence type="ECO:0000259" key="8">
    <source>
        <dbReference type="PROSITE" id="PS50188"/>
    </source>
</evidence>
<dbReference type="InterPro" id="IPR000315">
    <property type="entry name" value="Znf_B-box"/>
</dbReference>
<dbReference type="SMART" id="SM00449">
    <property type="entry name" value="SPRY"/>
    <property type="match status" value="1"/>
</dbReference>
<evidence type="ECO:0000259" key="6">
    <source>
        <dbReference type="PROSITE" id="PS50089"/>
    </source>
</evidence>
<accession>A0A7J6B2U2</accession>
<dbReference type="OrthoDB" id="654191at2759"/>
<keyword evidence="2" id="KW-0479">Metal-binding</keyword>
<organism evidence="9 10">
    <name type="scientific">Ameiurus melas</name>
    <name type="common">Black bullhead</name>
    <name type="synonym">Silurus melas</name>
    <dbReference type="NCBI Taxonomy" id="219545"/>
    <lineage>
        <taxon>Eukaryota</taxon>
        <taxon>Metazoa</taxon>
        <taxon>Chordata</taxon>
        <taxon>Craniata</taxon>
        <taxon>Vertebrata</taxon>
        <taxon>Euteleostomi</taxon>
        <taxon>Actinopterygii</taxon>
        <taxon>Neopterygii</taxon>
        <taxon>Teleostei</taxon>
        <taxon>Ostariophysi</taxon>
        <taxon>Siluriformes</taxon>
        <taxon>Ictaluridae</taxon>
        <taxon>Ameiurus</taxon>
    </lineage>
</organism>
<feature type="domain" description="B30.2/SPRY" evidence="8">
    <location>
        <begin position="300"/>
        <end position="496"/>
    </location>
</feature>
<dbReference type="PROSITE" id="PS50188">
    <property type="entry name" value="B302_SPRY"/>
    <property type="match status" value="1"/>
</dbReference>
<feature type="domain" description="B box-type" evidence="7">
    <location>
        <begin position="96"/>
        <end position="137"/>
    </location>
</feature>